<proteinExistence type="predicted"/>
<evidence type="ECO:0000313" key="4">
    <source>
        <dbReference type="Proteomes" id="UP000198583"/>
    </source>
</evidence>
<keyword evidence="2" id="KW-0812">Transmembrane</keyword>
<dbReference type="PANTHER" id="PTHR47691">
    <property type="entry name" value="REGULATOR-RELATED"/>
    <property type="match status" value="1"/>
</dbReference>
<name>A0A1I6DYX8_9PSEU</name>
<dbReference type="AlphaFoldDB" id="A0A1I6DYX8"/>
<feature type="transmembrane region" description="Helical" evidence="2">
    <location>
        <begin position="17"/>
        <end position="39"/>
    </location>
</feature>
<protein>
    <submittedName>
        <fullName evidence="3">Uncharacterized protein</fullName>
    </submittedName>
</protein>
<reference evidence="4" key="1">
    <citation type="submission" date="2016-10" db="EMBL/GenBank/DDBJ databases">
        <authorList>
            <person name="Varghese N."/>
            <person name="Submissions S."/>
        </authorList>
    </citation>
    <scope>NUCLEOTIDE SEQUENCE [LARGE SCALE GENOMIC DNA]</scope>
    <source>
        <strain evidence="4">DSM 44232</strain>
    </source>
</reference>
<evidence type="ECO:0000313" key="3">
    <source>
        <dbReference type="EMBL" id="SFR10623.1"/>
    </source>
</evidence>
<dbReference type="SUPFAM" id="SSF48452">
    <property type="entry name" value="TPR-like"/>
    <property type="match status" value="1"/>
</dbReference>
<dbReference type="SUPFAM" id="SSF52540">
    <property type="entry name" value="P-loop containing nucleoside triphosphate hydrolases"/>
    <property type="match status" value="1"/>
</dbReference>
<evidence type="ECO:0000256" key="1">
    <source>
        <dbReference type="SAM" id="MobiDB-lite"/>
    </source>
</evidence>
<dbReference type="Gene3D" id="1.25.40.10">
    <property type="entry name" value="Tetratricopeptide repeat domain"/>
    <property type="match status" value="1"/>
</dbReference>
<evidence type="ECO:0000256" key="2">
    <source>
        <dbReference type="SAM" id="Phobius"/>
    </source>
</evidence>
<dbReference type="InterPro" id="IPR011990">
    <property type="entry name" value="TPR-like_helical_dom_sf"/>
</dbReference>
<organism evidence="3 4">
    <name type="scientific">Lentzea waywayandensis</name>
    <dbReference type="NCBI Taxonomy" id="84724"/>
    <lineage>
        <taxon>Bacteria</taxon>
        <taxon>Bacillati</taxon>
        <taxon>Actinomycetota</taxon>
        <taxon>Actinomycetes</taxon>
        <taxon>Pseudonocardiales</taxon>
        <taxon>Pseudonocardiaceae</taxon>
        <taxon>Lentzea</taxon>
    </lineage>
</organism>
<dbReference type="EMBL" id="FOYL01000003">
    <property type="protein sequence ID" value="SFR10623.1"/>
    <property type="molecule type" value="Genomic_DNA"/>
</dbReference>
<sequence length="610" mass="63303">MDVAGDVAVHHRTMRRWVVVVLAGVAALAVGGVMLAVGLDTADKVGSVVGAVCGVVGLGVSTYGLVVVRSAGQQTAPETQASVTNSVHGSNVTGNTTQVDSVGRDLVTGGTNISGANPVVAGPGGTAIGRVESMVLPASAVATEPLPPPTVELCIGRAEQIHAVSRAWETGHWAVVTGGPGIGKSTLLGRAIGLDAIVMAFRDRRFVVSCDGAGTAGVVIDKLATVLGVGLGEHLRNRVVSFLGTAPCVLVLDNFETVTDADPAGAAELLSTLRAVPGLVTGIGSRGAHVPTGLVGLREINLRPLPQDDAIDVFVAVAGERHRADPAIRALMADLDGVPLAIVLMASLARTESHLGTLATAWRAKRTDLLQHGANPDRTSSLPVSIELSWDQLSLDGRAALSLAALLPDGWPHNKAGMYLPEELAAGVIELSRRALLHDDELRQRCLAPLRQHVLARHPPDSAQIGLLAAPVRMLTARAAQVGSAEGAEAATDIASELTNLVEIIRTGLPSAPTLGDAVPDLLHFQRFTGLGDDQIGLDALDSAIPVASRARNTTALARLYFSRSNNEQARALFNQAFPLYRQVGDVLGEANCLNSLGELALRESNNEQA</sequence>
<feature type="region of interest" description="Disordered" evidence="1">
    <location>
        <begin position="79"/>
        <end position="98"/>
    </location>
</feature>
<keyword evidence="2" id="KW-1133">Transmembrane helix</keyword>
<keyword evidence="2" id="KW-0472">Membrane</keyword>
<feature type="transmembrane region" description="Helical" evidence="2">
    <location>
        <begin position="45"/>
        <end position="68"/>
    </location>
</feature>
<keyword evidence="4" id="KW-1185">Reference proteome</keyword>
<gene>
    <name evidence="3" type="ORF">SAMN04488564_103436</name>
</gene>
<dbReference type="InterPro" id="IPR027417">
    <property type="entry name" value="P-loop_NTPase"/>
</dbReference>
<accession>A0A1I6DYX8</accession>
<dbReference type="Gene3D" id="3.40.50.300">
    <property type="entry name" value="P-loop containing nucleotide triphosphate hydrolases"/>
    <property type="match status" value="1"/>
</dbReference>
<dbReference type="STRING" id="84724.SAMN04488564_103436"/>
<feature type="non-terminal residue" evidence="3">
    <location>
        <position position="610"/>
    </location>
</feature>
<dbReference type="PANTHER" id="PTHR47691:SF3">
    <property type="entry name" value="HTH-TYPE TRANSCRIPTIONAL REGULATOR RV0890C-RELATED"/>
    <property type="match status" value="1"/>
</dbReference>
<dbReference type="Proteomes" id="UP000198583">
    <property type="component" value="Unassembled WGS sequence"/>
</dbReference>